<dbReference type="Gene3D" id="1.25.40.10">
    <property type="entry name" value="Tetratricopeptide repeat domain"/>
    <property type="match status" value="1"/>
</dbReference>
<sequence length="511" mass="55002">MRAARSTPLPLVLPLALAALAWGTAESIAAPPPPAMLTYLEKKATASPEDANAQRLYGRALVDAERADEALEPLRAAVELEPLGGAARFDLGRALHAAGDLVGAAEQWREAVRIAPDSEYAADAQARLAELPPEFTQPRPDPWNDPPDAAHGAASPGVGNALAEDFFGDGPGNGLGDGFGSDADESDVALAGYEIRQFPGPPAPAPFADEPIAESFFPSLLPDDLPLYLRLETGLLYDSNVALAPTSRQLAPGDRESAQFFVAPEMEWAALKGDGWAAGPLFYSRFTLNEEPFEALNLSSYTPGLYYEQAVPWEGGVLVPRLEYRFTLDQFDGETFSERHGLTGRLTHLGADGVATVGYLSIDHADFRDDGILPEVTSADGVTYATGLAREWAPGLRHLSSVRVGVDLDRLDATGSDYAYLGAGLSGQAVIPIVESLNLTLDAGVGFRHYDQFEFEPSRDEVIYRAGGELRKWFTPRLSVAAVANYQAFDSENPLFQSDRFVTGVVTEWVY</sequence>
<dbReference type="Pfam" id="PF13432">
    <property type="entry name" value="TPR_16"/>
    <property type="match status" value="1"/>
</dbReference>
<evidence type="ECO:0000256" key="3">
    <source>
        <dbReference type="SAM" id="SignalP"/>
    </source>
</evidence>
<feature type="signal peptide" evidence="3">
    <location>
        <begin position="1"/>
        <end position="21"/>
    </location>
</feature>
<protein>
    <recommendedName>
        <fullName evidence="6">Tetratricopeptide repeat protein</fullName>
    </recommendedName>
</protein>
<keyword evidence="5" id="KW-1185">Reference proteome</keyword>
<feature type="compositionally biased region" description="Gly residues" evidence="2">
    <location>
        <begin position="169"/>
        <end position="179"/>
    </location>
</feature>
<dbReference type="PROSITE" id="PS50005">
    <property type="entry name" value="TPR"/>
    <property type="match status" value="2"/>
</dbReference>
<name>A0ABX1VJ06_9PLAN</name>
<feature type="repeat" description="TPR" evidence="1">
    <location>
        <begin position="85"/>
        <end position="118"/>
    </location>
</feature>
<proteinExistence type="predicted"/>
<gene>
    <name evidence="4" type="ORF">LzC2_42330</name>
</gene>
<dbReference type="InterPro" id="IPR019734">
    <property type="entry name" value="TPR_rpt"/>
</dbReference>
<feature type="repeat" description="TPR" evidence="1">
    <location>
        <begin position="51"/>
        <end position="84"/>
    </location>
</feature>
<evidence type="ECO:0000313" key="5">
    <source>
        <dbReference type="Proteomes" id="UP000609651"/>
    </source>
</evidence>
<evidence type="ECO:0000256" key="1">
    <source>
        <dbReference type="PROSITE-ProRule" id="PRU00339"/>
    </source>
</evidence>
<dbReference type="EMBL" id="WTPX01000305">
    <property type="protein sequence ID" value="NNJ28122.1"/>
    <property type="molecule type" value="Genomic_DNA"/>
</dbReference>
<dbReference type="InterPro" id="IPR011990">
    <property type="entry name" value="TPR-like_helical_dom_sf"/>
</dbReference>
<dbReference type="Proteomes" id="UP000609651">
    <property type="component" value="Unassembled WGS sequence"/>
</dbReference>
<reference evidence="4 5" key="1">
    <citation type="journal article" date="2020" name="Syst. Appl. Microbiol.">
        <title>Alienimonas chondri sp. nov., a novel planctomycete isolated from the biofilm of the red alga Chondrus crispus.</title>
        <authorList>
            <person name="Vitorino I."/>
            <person name="Albuquerque L."/>
            <person name="Wiegand S."/>
            <person name="Kallscheuer N."/>
            <person name="da Costa M.S."/>
            <person name="Lobo-da-Cunha A."/>
            <person name="Jogler C."/>
            <person name="Lage O.M."/>
        </authorList>
    </citation>
    <scope>NUCLEOTIDE SEQUENCE [LARGE SCALE GENOMIC DNA]</scope>
    <source>
        <strain evidence="4 5">LzC2</strain>
    </source>
</reference>
<dbReference type="SUPFAM" id="SSF48452">
    <property type="entry name" value="TPR-like"/>
    <property type="match status" value="1"/>
</dbReference>
<organism evidence="4 5">
    <name type="scientific">Alienimonas chondri</name>
    <dbReference type="NCBI Taxonomy" id="2681879"/>
    <lineage>
        <taxon>Bacteria</taxon>
        <taxon>Pseudomonadati</taxon>
        <taxon>Planctomycetota</taxon>
        <taxon>Planctomycetia</taxon>
        <taxon>Planctomycetales</taxon>
        <taxon>Planctomycetaceae</taxon>
        <taxon>Alienimonas</taxon>
    </lineage>
</organism>
<comment type="caution">
    <text evidence="4">The sequence shown here is derived from an EMBL/GenBank/DDBJ whole genome shotgun (WGS) entry which is preliminary data.</text>
</comment>
<evidence type="ECO:0000313" key="4">
    <source>
        <dbReference type="EMBL" id="NNJ28122.1"/>
    </source>
</evidence>
<feature type="chain" id="PRO_5045657654" description="Tetratricopeptide repeat protein" evidence="3">
    <location>
        <begin position="22"/>
        <end position="511"/>
    </location>
</feature>
<dbReference type="RefSeq" id="WP_171190019.1">
    <property type="nucleotide sequence ID" value="NZ_WTPX01000305.1"/>
</dbReference>
<evidence type="ECO:0000256" key="2">
    <source>
        <dbReference type="SAM" id="MobiDB-lite"/>
    </source>
</evidence>
<accession>A0ABX1VJ06</accession>
<feature type="region of interest" description="Disordered" evidence="2">
    <location>
        <begin position="133"/>
        <end position="183"/>
    </location>
</feature>
<evidence type="ECO:0008006" key="6">
    <source>
        <dbReference type="Google" id="ProtNLM"/>
    </source>
</evidence>
<keyword evidence="3" id="KW-0732">Signal</keyword>
<keyword evidence="1" id="KW-0802">TPR repeat</keyword>